<dbReference type="GO" id="GO:0043093">
    <property type="term" value="P:FtsZ-dependent cytokinesis"/>
    <property type="evidence" value="ECO:0007669"/>
    <property type="project" value="UniProtKB-UniRule"/>
</dbReference>
<dbReference type="GO" id="GO:0000917">
    <property type="term" value="P:division septum assembly"/>
    <property type="evidence" value="ECO:0007669"/>
    <property type="project" value="UniProtKB-KW"/>
</dbReference>
<gene>
    <name evidence="4 8" type="primary">ftsZ</name>
    <name evidence="8" type="ORF">JW984_11370</name>
</gene>
<evidence type="ECO:0000256" key="2">
    <source>
        <dbReference type="ARBA" id="ARBA00022741"/>
    </source>
</evidence>
<comment type="function">
    <text evidence="4">Essential cell division protein that forms a contractile ring structure (Z ring) at the future cell division site. The regulation of the ring assembly controls the timing and the location of cell division. One of the functions of the FtsZ ring is to recruit other cell division proteins to the septum to produce a new cell wall between the dividing cells. Binds GTP and shows GTPase activity.</text>
</comment>
<sequence length="386" mass="41435">MFELMENLQGGARIKVIGIGGGGGNAVDNMVQMGLIGVDFICANTDSQALNASVAPLKLQIGSKLTRGLGTGADPEIGRKAAEEDREKIRKALAGANMVFITAGMGGGTGTGGAPVCAEVAREVGALSVAVVTKPFHFENKKRMKQAEAGIEELEQYVDTLICIPNQRLLEITGRQETLITAFKRADEILYCAVRGISDLINIRGLINLDFSDVKTIMEETGMAIMGTGKAEGKEKGVEAAKRAVTSPLLENISISGARGVLVNLTGGEDLSMEDVEGAMSFIQGEAHEDANIIFGAVIDNKMKEEFMVTVIATGFAKGERRLSRELVRIAPLNTSIAEEKGLDTPTFIRKEREELALQKVTRGVRVPNDEDSEYDIPTFMRKKAD</sequence>
<keyword evidence="2 4" id="KW-0547">Nucleotide-binding</keyword>
<keyword evidence="4 8" id="KW-0132">Cell division</keyword>
<dbReference type="InterPro" id="IPR036525">
    <property type="entry name" value="Tubulin/FtsZ_GTPase_sf"/>
</dbReference>
<evidence type="ECO:0000313" key="9">
    <source>
        <dbReference type="Proteomes" id="UP000809273"/>
    </source>
</evidence>
<evidence type="ECO:0000259" key="7">
    <source>
        <dbReference type="SMART" id="SM00865"/>
    </source>
</evidence>
<dbReference type="EMBL" id="JAFGIX010000055">
    <property type="protein sequence ID" value="MBN1573785.1"/>
    <property type="molecule type" value="Genomic_DNA"/>
</dbReference>
<dbReference type="InterPro" id="IPR018316">
    <property type="entry name" value="Tubulin/FtsZ_2-layer-sand-dom"/>
</dbReference>
<feature type="binding site" evidence="4">
    <location>
        <begin position="108"/>
        <end position="110"/>
    </location>
    <ligand>
        <name>GTP</name>
        <dbReference type="ChEBI" id="CHEBI:37565"/>
    </ligand>
</feature>
<dbReference type="HAMAP" id="MF_00909">
    <property type="entry name" value="FtsZ"/>
    <property type="match status" value="1"/>
</dbReference>
<dbReference type="GO" id="GO:0003924">
    <property type="term" value="F:GTPase activity"/>
    <property type="evidence" value="ECO:0007669"/>
    <property type="project" value="UniProtKB-UniRule"/>
</dbReference>
<protein>
    <recommendedName>
        <fullName evidence="4 5">Cell division protein FtsZ</fullName>
    </recommendedName>
</protein>
<reference evidence="8" key="1">
    <citation type="journal article" date="2021" name="Environ. Microbiol.">
        <title>Genomic characterization of three novel Desulfobacterota classes expand the metabolic and phylogenetic diversity of the phylum.</title>
        <authorList>
            <person name="Murphy C.L."/>
            <person name="Biggerstaff J."/>
            <person name="Eichhorn A."/>
            <person name="Ewing E."/>
            <person name="Shahan R."/>
            <person name="Soriano D."/>
            <person name="Stewart S."/>
            <person name="VanMol K."/>
            <person name="Walker R."/>
            <person name="Walters P."/>
            <person name="Elshahed M.S."/>
            <person name="Youssef N.H."/>
        </authorList>
    </citation>
    <scope>NUCLEOTIDE SEQUENCE</scope>
    <source>
        <strain evidence="8">Zod_Metabat.24</strain>
    </source>
</reference>
<feature type="domain" description="Tubulin/FtsZ 2-layer sandwich" evidence="7">
    <location>
        <begin position="207"/>
        <end position="325"/>
    </location>
</feature>
<dbReference type="PRINTS" id="PR00423">
    <property type="entry name" value="CELLDVISFTSZ"/>
</dbReference>
<feature type="binding site" evidence="4">
    <location>
        <position position="143"/>
    </location>
    <ligand>
        <name>GTP</name>
        <dbReference type="ChEBI" id="CHEBI:37565"/>
    </ligand>
</feature>
<dbReference type="Gene3D" id="3.40.50.1440">
    <property type="entry name" value="Tubulin/FtsZ, GTPase domain"/>
    <property type="match status" value="1"/>
</dbReference>
<comment type="caution">
    <text evidence="8">The sequence shown here is derived from an EMBL/GenBank/DDBJ whole genome shotgun (WGS) entry which is preliminary data.</text>
</comment>
<dbReference type="PANTHER" id="PTHR30314">
    <property type="entry name" value="CELL DIVISION PROTEIN FTSZ-RELATED"/>
    <property type="match status" value="1"/>
</dbReference>
<feature type="binding site" evidence="4">
    <location>
        <position position="187"/>
    </location>
    <ligand>
        <name>GTP</name>
        <dbReference type="ChEBI" id="CHEBI:37565"/>
    </ligand>
</feature>
<evidence type="ECO:0000313" key="8">
    <source>
        <dbReference type="EMBL" id="MBN1573785.1"/>
    </source>
</evidence>
<dbReference type="PANTHER" id="PTHR30314:SF3">
    <property type="entry name" value="MITOCHONDRIAL DIVISION PROTEIN FSZA"/>
    <property type="match status" value="1"/>
</dbReference>
<dbReference type="InterPro" id="IPR037103">
    <property type="entry name" value="Tubulin/FtsZ-like_C"/>
</dbReference>
<dbReference type="NCBIfam" id="TIGR00065">
    <property type="entry name" value="ftsZ"/>
    <property type="match status" value="1"/>
</dbReference>
<dbReference type="CDD" id="cd02201">
    <property type="entry name" value="FtsZ_type1"/>
    <property type="match status" value="1"/>
</dbReference>
<comment type="subunit">
    <text evidence="4">Homodimer. Polymerizes to form a dynamic ring structure in a strictly GTP-dependent manner. Interacts directly with several other division proteins.</text>
</comment>
<dbReference type="InterPro" id="IPR045061">
    <property type="entry name" value="FtsZ/CetZ"/>
</dbReference>
<dbReference type="SMART" id="SM00865">
    <property type="entry name" value="Tubulin_C"/>
    <property type="match status" value="1"/>
</dbReference>
<feature type="binding site" evidence="4">
    <location>
        <position position="139"/>
    </location>
    <ligand>
        <name>GTP</name>
        <dbReference type="ChEBI" id="CHEBI:37565"/>
    </ligand>
</feature>
<comment type="similarity">
    <text evidence="1 4">Belongs to the FtsZ family.</text>
</comment>
<dbReference type="SUPFAM" id="SSF52490">
    <property type="entry name" value="Tubulin nucleotide-binding domain-like"/>
    <property type="match status" value="1"/>
</dbReference>
<dbReference type="Pfam" id="PF12327">
    <property type="entry name" value="FtsZ_C"/>
    <property type="match status" value="1"/>
</dbReference>
<dbReference type="InterPro" id="IPR008280">
    <property type="entry name" value="Tub_FtsZ_C"/>
</dbReference>
<evidence type="ECO:0000256" key="4">
    <source>
        <dbReference type="HAMAP-Rule" id="MF_00909"/>
    </source>
</evidence>
<evidence type="ECO:0000256" key="5">
    <source>
        <dbReference type="NCBIfam" id="TIGR00065"/>
    </source>
</evidence>
<dbReference type="InterPro" id="IPR020805">
    <property type="entry name" value="Cell_div_FtsZ_CS"/>
</dbReference>
<dbReference type="SMART" id="SM00864">
    <property type="entry name" value="Tubulin"/>
    <property type="match status" value="1"/>
</dbReference>
<organism evidence="8 9">
    <name type="scientific">Candidatus Zymogenus saltonus</name>
    <dbReference type="NCBI Taxonomy" id="2844893"/>
    <lineage>
        <taxon>Bacteria</taxon>
        <taxon>Deltaproteobacteria</taxon>
        <taxon>Candidatus Zymogenia</taxon>
        <taxon>Candidatus Zymogeniales</taxon>
        <taxon>Candidatus Zymogenaceae</taxon>
        <taxon>Candidatus Zymogenus</taxon>
    </lineage>
</organism>
<dbReference type="Proteomes" id="UP000809273">
    <property type="component" value="Unassembled WGS sequence"/>
</dbReference>
<dbReference type="AlphaFoldDB" id="A0A9D8PQV5"/>
<feature type="domain" description="Tubulin/FtsZ GTPase" evidence="6">
    <location>
        <begin position="13"/>
        <end position="205"/>
    </location>
</feature>
<keyword evidence="4" id="KW-0131">Cell cycle</keyword>
<dbReference type="GO" id="GO:0032153">
    <property type="term" value="C:cell division site"/>
    <property type="evidence" value="ECO:0007669"/>
    <property type="project" value="UniProtKB-UniRule"/>
</dbReference>
<dbReference type="SUPFAM" id="SSF55307">
    <property type="entry name" value="Tubulin C-terminal domain-like"/>
    <property type="match status" value="1"/>
</dbReference>
<dbReference type="GO" id="GO:0051258">
    <property type="term" value="P:protein polymerization"/>
    <property type="evidence" value="ECO:0007669"/>
    <property type="project" value="UniProtKB-UniRule"/>
</dbReference>
<dbReference type="GO" id="GO:0005525">
    <property type="term" value="F:GTP binding"/>
    <property type="evidence" value="ECO:0007669"/>
    <property type="project" value="UniProtKB-UniRule"/>
</dbReference>
<dbReference type="Gene3D" id="3.30.1330.20">
    <property type="entry name" value="Tubulin/FtsZ, C-terminal domain"/>
    <property type="match status" value="1"/>
</dbReference>
<dbReference type="InterPro" id="IPR000158">
    <property type="entry name" value="Cell_div_FtsZ"/>
</dbReference>
<dbReference type="InterPro" id="IPR024757">
    <property type="entry name" value="FtsZ_C"/>
</dbReference>
<evidence type="ECO:0000256" key="1">
    <source>
        <dbReference type="ARBA" id="ARBA00009690"/>
    </source>
</evidence>
<proteinExistence type="inferred from homology"/>
<dbReference type="PROSITE" id="PS01134">
    <property type="entry name" value="FTSZ_1"/>
    <property type="match status" value="1"/>
</dbReference>
<keyword evidence="4" id="KW-0717">Septation</keyword>
<evidence type="ECO:0000256" key="3">
    <source>
        <dbReference type="ARBA" id="ARBA00023134"/>
    </source>
</evidence>
<accession>A0A9D8PQV5</accession>
<evidence type="ECO:0000259" key="6">
    <source>
        <dbReference type="SMART" id="SM00864"/>
    </source>
</evidence>
<name>A0A9D8PQV5_9DELT</name>
<dbReference type="InterPro" id="IPR003008">
    <property type="entry name" value="Tubulin_FtsZ_GTPase"/>
</dbReference>
<dbReference type="GO" id="GO:0005737">
    <property type="term" value="C:cytoplasm"/>
    <property type="evidence" value="ECO:0007669"/>
    <property type="project" value="UniProtKB-SubCell"/>
</dbReference>
<comment type="subcellular location">
    <subcellularLocation>
        <location evidence="4">Cytoplasm</location>
    </subcellularLocation>
    <text evidence="4">Assembles at midcell at the inner surface of the cytoplasmic membrane.</text>
</comment>
<keyword evidence="4" id="KW-0963">Cytoplasm</keyword>
<feature type="binding site" evidence="4">
    <location>
        <begin position="21"/>
        <end position="25"/>
    </location>
    <ligand>
        <name>GTP</name>
        <dbReference type="ChEBI" id="CHEBI:37565"/>
    </ligand>
</feature>
<dbReference type="FunFam" id="3.40.50.1440:FF:000001">
    <property type="entry name" value="Cell division protein FtsZ"/>
    <property type="match status" value="1"/>
</dbReference>
<reference evidence="8" key="2">
    <citation type="submission" date="2021-01" db="EMBL/GenBank/DDBJ databases">
        <authorList>
            <person name="Hahn C.R."/>
            <person name="Youssef N.H."/>
            <person name="Elshahed M."/>
        </authorList>
    </citation>
    <scope>NUCLEOTIDE SEQUENCE</scope>
    <source>
        <strain evidence="8">Zod_Metabat.24</strain>
    </source>
</reference>
<keyword evidence="3 4" id="KW-0342">GTP-binding</keyword>
<dbReference type="Pfam" id="PF00091">
    <property type="entry name" value="Tubulin"/>
    <property type="match status" value="1"/>
</dbReference>